<reference evidence="1 2" key="1">
    <citation type="journal article" date="2013" name="J. Microbiol.">
        <title>Mucilaginibacter ginsenosidivorax sp. nov., with ginsenoside converting activity isolated from sediment.</title>
        <authorList>
            <person name="Kim J.K."/>
            <person name="Choi T.E."/>
            <person name="Liu Q.M."/>
            <person name="Park H.Y."/>
            <person name="Yi T.H."/>
            <person name="Yoon M.H."/>
            <person name="Kim S.C."/>
            <person name="Im W.T."/>
        </authorList>
    </citation>
    <scope>NUCLEOTIDE SEQUENCE [LARGE SCALE GENOMIC DNA]</scope>
    <source>
        <strain evidence="1 2">KHI28</strain>
    </source>
</reference>
<dbReference type="InterPro" id="IPR011008">
    <property type="entry name" value="Dimeric_a/b-barrel"/>
</dbReference>
<organism evidence="1 2">
    <name type="scientific">Mucilaginibacter ginsenosidivorax</name>
    <dbReference type="NCBI Taxonomy" id="862126"/>
    <lineage>
        <taxon>Bacteria</taxon>
        <taxon>Pseudomonadati</taxon>
        <taxon>Bacteroidota</taxon>
        <taxon>Sphingobacteriia</taxon>
        <taxon>Sphingobacteriales</taxon>
        <taxon>Sphingobacteriaceae</taxon>
        <taxon>Mucilaginibacter</taxon>
    </lineage>
</organism>
<dbReference type="Proteomes" id="UP000321362">
    <property type="component" value="Chromosome"/>
</dbReference>
<dbReference type="GO" id="GO:0004497">
    <property type="term" value="F:monooxygenase activity"/>
    <property type="evidence" value="ECO:0007669"/>
    <property type="project" value="UniProtKB-KW"/>
</dbReference>
<evidence type="ECO:0000313" key="1">
    <source>
        <dbReference type="EMBL" id="QEC78533.1"/>
    </source>
</evidence>
<dbReference type="SUPFAM" id="SSF54909">
    <property type="entry name" value="Dimeric alpha+beta barrel"/>
    <property type="match status" value="1"/>
</dbReference>
<sequence>MIKFGLLVKLEAKPGKEEEVVNFLESGLALVKEEQDTITWYGIKLGPSTFGIFDTFPHEEGRKAHLAGEVAKALMANAPDLLAAEPEIIPVEVLAVK</sequence>
<keyword evidence="1" id="KW-0560">Oxidoreductase</keyword>
<dbReference type="RefSeq" id="WP_147057264.1">
    <property type="nucleotide sequence ID" value="NZ_CP042437.1"/>
</dbReference>
<proteinExistence type="predicted"/>
<gene>
    <name evidence="1" type="ORF">FSB76_22235</name>
</gene>
<dbReference type="KEGG" id="mgk:FSB76_22235"/>
<keyword evidence="2" id="KW-1185">Reference proteome</keyword>
<protein>
    <submittedName>
        <fullName evidence="1">Antibiotic biosynthesis monooxygenase</fullName>
    </submittedName>
</protein>
<dbReference type="OrthoDB" id="9804891at2"/>
<keyword evidence="1" id="KW-0503">Monooxygenase</keyword>
<dbReference type="EMBL" id="CP042437">
    <property type="protein sequence ID" value="QEC78533.1"/>
    <property type="molecule type" value="Genomic_DNA"/>
</dbReference>
<name>A0A5B8W476_9SPHI</name>
<evidence type="ECO:0000313" key="2">
    <source>
        <dbReference type="Proteomes" id="UP000321362"/>
    </source>
</evidence>
<dbReference type="Gene3D" id="3.30.70.100">
    <property type="match status" value="1"/>
</dbReference>
<dbReference type="AlphaFoldDB" id="A0A5B8W476"/>
<accession>A0A5B8W476</accession>